<evidence type="ECO:0000313" key="2">
    <source>
        <dbReference type="EMBL" id="CAP73306.1"/>
    </source>
</evidence>
<name>B2B681_PODAN</name>
<dbReference type="eggNOG" id="ENOG502RJ5J">
    <property type="taxonomic scope" value="Eukaryota"/>
</dbReference>
<dbReference type="AlphaFoldDB" id="B2B681"/>
<dbReference type="EMBL" id="FO904937">
    <property type="protein sequence ID" value="CDP25709.1"/>
    <property type="molecule type" value="Genomic_DNA"/>
</dbReference>
<dbReference type="STRING" id="515849.B2B681"/>
<gene>
    <name evidence="2" type="ORF">PODANS_2_6995</name>
</gene>
<evidence type="ECO:0000256" key="1">
    <source>
        <dbReference type="SAM" id="MobiDB-lite"/>
    </source>
</evidence>
<feature type="region of interest" description="Disordered" evidence="1">
    <location>
        <begin position="382"/>
        <end position="408"/>
    </location>
</feature>
<reference evidence="4" key="3">
    <citation type="journal article" date="2014" name="Genetics">
        <title>Maintaining two mating types: Structure of the mating type locus and its role in heterokaryosis in Podospora anserina.</title>
        <authorList>
            <person name="Grognet P."/>
            <person name="Bidard F."/>
            <person name="Kuchly C."/>
            <person name="Tong L.C.H."/>
            <person name="Coppin E."/>
            <person name="Benkhali J.A."/>
            <person name="Couloux A."/>
            <person name="Wincker P."/>
            <person name="Debuchy R."/>
            <person name="Silar P."/>
        </authorList>
    </citation>
    <scope>GENOME REANNOTATION</scope>
    <source>
        <strain evidence="4">S / ATCC MYA-4624 / DSM 980 / FGSC 10383</strain>
    </source>
</reference>
<feature type="compositionally biased region" description="Polar residues" evidence="1">
    <location>
        <begin position="161"/>
        <end position="171"/>
    </location>
</feature>
<sequence>MPSWPNMVSLPVDQTPSHRRSPEPSQNPTSCHDAPSITQNCRHSCPDTSTNDNIKRLDFSVALAGDWKDSIPRRLPETPSYAKTKSHDSKPVDANQNYLTCLSSKISALTLNPDSSHPPGHRSDIELSIALAVHEKACFTTDQLGDAGGTVDSSRTEHDNQPSNSITKSAITTRATKRMKRKRNSTADDDQEEDEEGDGDDRRRSDGKETPPSNRPMACPYRKWDKRKFNYHEYPKCTKSFRDLTDVKYVTLFCFCCKFSLTGLCREHIKKEHVLAPSELPSHRRQGFENGINQYVVDQLRDRKGRTKIHEWPRLWVFLFNDDTNIPSSDYEPCQVFESNEVTDMMNQLAGHFGPPNLGTDTAIRNIQSAYLTNRNTVTHVTGAPKRKKDGKQKARHLNTGAQGTQQAISLANDRYRKLAPRAADDNTPARSEDFTTAEEDGSLPPTSACIYAFPDEPPTNGGSSFIMSSRASPVRRSARLTSQPAHSVYPPVSEPWNSLQHFPGYGADFGWTSNARGIDQDMTENGNQV</sequence>
<dbReference type="RefSeq" id="XP_001911481.1">
    <property type="nucleotide sequence ID" value="XM_001911446.1"/>
</dbReference>
<keyword evidence="4" id="KW-1185">Reference proteome</keyword>
<feature type="compositionally biased region" description="Basic residues" evidence="1">
    <location>
        <begin position="175"/>
        <end position="184"/>
    </location>
</feature>
<feature type="region of interest" description="Disordered" evidence="1">
    <location>
        <begin position="421"/>
        <end position="447"/>
    </location>
</feature>
<feature type="compositionally biased region" description="Polar residues" evidence="1">
    <location>
        <begin position="23"/>
        <end position="37"/>
    </location>
</feature>
<organism evidence="2">
    <name type="scientific">Podospora anserina (strain S / ATCC MYA-4624 / DSM 980 / FGSC 10383)</name>
    <name type="common">Pleurage anserina</name>
    <dbReference type="NCBI Taxonomy" id="515849"/>
    <lineage>
        <taxon>Eukaryota</taxon>
        <taxon>Fungi</taxon>
        <taxon>Dikarya</taxon>
        <taxon>Ascomycota</taxon>
        <taxon>Pezizomycotina</taxon>
        <taxon>Sordariomycetes</taxon>
        <taxon>Sordariomycetidae</taxon>
        <taxon>Sordariales</taxon>
        <taxon>Podosporaceae</taxon>
        <taxon>Podospora</taxon>
        <taxon>Podospora anserina</taxon>
    </lineage>
</organism>
<evidence type="ECO:0000313" key="3">
    <source>
        <dbReference type="EMBL" id="CDP25709.1"/>
    </source>
</evidence>
<feature type="compositionally biased region" description="Basic residues" evidence="1">
    <location>
        <begin position="385"/>
        <end position="397"/>
    </location>
</feature>
<dbReference type="VEuPathDB" id="FungiDB:PODANS_2_6995"/>
<proteinExistence type="predicted"/>
<reference evidence="2" key="2">
    <citation type="submission" date="2008-07" db="EMBL/GenBank/DDBJ databases">
        <authorList>
            <person name="Genoscope - CEA"/>
        </authorList>
    </citation>
    <scope>NUCLEOTIDE SEQUENCE</scope>
    <source>
        <strain evidence="2">S mat+</strain>
    </source>
</reference>
<reference evidence="2 4" key="1">
    <citation type="journal article" date="2008" name="Genome Biol.">
        <title>The genome sequence of the model ascomycete fungus Podospora anserina.</title>
        <authorList>
            <person name="Espagne E."/>
            <person name="Lespinet O."/>
            <person name="Malagnac F."/>
            <person name="Da Silva C."/>
            <person name="Jaillon O."/>
            <person name="Porcel B.M."/>
            <person name="Couloux A."/>
            <person name="Aury J.-M."/>
            <person name="Segurens B."/>
            <person name="Poulain J."/>
            <person name="Anthouard V."/>
            <person name="Grossetete S."/>
            <person name="Khalili H."/>
            <person name="Coppin E."/>
            <person name="Dequard-Chablat M."/>
            <person name="Picard M."/>
            <person name="Contamine V."/>
            <person name="Arnaise S."/>
            <person name="Bourdais A."/>
            <person name="Berteaux-Lecellier V."/>
            <person name="Gautheret D."/>
            <person name="de Vries R.P."/>
            <person name="Battaglia E."/>
            <person name="Coutinho P.M."/>
            <person name="Danchin E.G.J."/>
            <person name="Henrissat B."/>
            <person name="El Khoury R."/>
            <person name="Sainsard-Chanet A."/>
            <person name="Boivin A."/>
            <person name="Pinan-Lucarre B."/>
            <person name="Sellem C.H."/>
            <person name="Debuchy R."/>
            <person name="Wincker P."/>
            <person name="Weissenbach J."/>
            <person name="Silar P."/>
        </authorList>
    </citation>
    <scope>NUCLEOTIDE SEQUENCE [LARGE SCALE GENOMIC DNA]</scope>
    <source>
        <strain evidence="4">S / ATCC MYA-4624 / DSM 980 / FGSC 10383</strain>
        <strain evidence="2">S mat+</strain>
    </source>
</reference>
<accession>B2B681</accession>
<reference evidence="3" key="4">
    <citation type="submission" date="2014-09" db="EMBL/GenBank/DDBJ databases">
        <title>Maintaining two mating types: Structure of the mating type locus and its role in heterokaryosis in Podospora anserina.</title>
        <authorList>
            <person name="Grognet P."/>
            <person name="Bidard F."/>
            <person name="Kuchly C."/>
            <person name="Chan Ho Tong L."/>
            <person name="Coppin E."/>
            <person name="Ait Benkhali J."/>
            <person name="Couloux A."/>
            <person name="Wincker P."/>
            <person name="Debuchy R."/>
            <person name="Silar P."/>
        </authorList>
    </citation>
    <scope>NUCLEOTIDE SEQUENCE</scope>
</reference>
<dbReference type="HOGENOM" id="CLU_513993_0_0_1"/>
<feature type="compositionally biased region" description="Basic and acidic residues" evidence="1">
    <location>
        <begin position="200"/>
        <end position="209"/>
    </location>
</feature>
<feature type="compositionally biased region" description="Acidic residues" evidence="1">
    <location>
        <begin position="187"/>
        <end position="199"/>
    </location>
</feature>
<feature type="region of interest" description="Disordered" evidence="1">
    <location>
        <begin position="70"/>
        <end position="93"/>
    </location>
</feature>
<protein>
    <submittedName>
        <fullName evidence="2">Podospora anserina S mat+ genomic DNA chromosome 2, supercontig 2</fullName>
    </submittedName>
</protein>
<feature type="region of interest" description="Disordered" evidence="1">
    <location>
        <begin position="148"/>
        <end position="219"/>
    </location>
</feature>
<feature type="region of interest" description="Disordered" evidence="1">
    <location>
        <begin position="1"/>
        <end position="37"/>
    </location>
</feature>
<dbReference type="OrthoDB" id="10479635at2759"/>
<dbReference type="GeneID" id="6195605"/>
<dbReference type="InParanoid" id="B2B681"/>
<dbReference type="KEGG" id="pan:PODANSg8523"/>
<dbReference type="EMBL" id="CU640366">
    <property type="protein sequence ID" value="CAP73306.1"/>
    <property type="molecule type" value="Genomic_DNA"/>
</dbReference>
<evidence type="ECO:0000313" key="4">
    <source>
        <dbReference type="Proteomes" id="UP000001197"/>
    </source>
</evidence>
<dbReference type="Proteomes" id="UP000001197">
    <property type="component" value="Chromosome 2"/>
</dbReference>